<sequence>MEKIFREILRIFIQPINAFIKWKKINDFKKLVASFKPDFIIHNAPTDILDKITKDKMGSMKVVHNCFDIYKNWDIKLGNFQNIILLTSQEINRFQEEYPKSNFYVIPNFLPEIPKTHAEYSQKIVLGVGRLEEQKCFSRLIDIWSFVMQEDALKEWKLHIVGDGHLKPQIEAKIEALGLCNSVVLKPFTKEIEKEYLNASIYVMSSLFEGLPMVLLEASSFGLPCVAFDVKTGPRDVIEDKRNGFLIEDNACWEFAEKLKFLMQDRNLREAMGRESKRITKEKFSKEIIMQQWIELFAKIKKEKKNAD</sequence>
<gene>
    <name evidence="2" type="ORF">K4G57_02930</name>
</gene>
<dbReference type="InterPro" id="IPR001296">
    <property type="entry name" value="Glyco_trans_1"/>
</dbReference>
<dbReference type="PANTHER" id="PTHR12526">
    <property type="entry name" value="GLYCOSYLTRANSFERASE"/>
    <property type="match status" value="1"/>
</dbReference>
<dbReference type="Proteomes" id="UP000700059">
    <property type="component" value="Unassembled WGS sequence"/>
</dbReference>
<dbReference type="RefSeq" id="WP_221531700.1">
    <property type="nucleotide sequence ID" value="NZ_JAIGYP010000003.1"/>
</dbReference>
<organism evidence="2 3">
    <name type="scientific">Helicobacter turcicus</name>
    <dbReference type="NCBI Taxonomy" id="2867412"/>
    <lineage>
        <taxon>Bacteria</taxon>
        <taxon>Pseudomonadati</taxon>
        <taxon>Campylobacterota</taxon>
        <taxon>Epsilonproteobacteria</taxon>
        <taxon>Campylobacterales</taxon>
        <taxon>Helicobacteraceae</taxon>
        <taxon>Helicobacter</taxon>
    </lineage>
</organism>
<evidence type="ECO:0000313" key="3">
    <source>
        <dbReference type="Proteomes" id="UP000700059"/>
    </source>
</evidence>
<keyword evidence="3" id="KW-1185">Reference proteome</keyword>
<comment type="caution">
    <text evidence="2">The sequence shown here is derived from an EMBL/GenBank/DDBJ whole genome shotgun (WGS) entry which is preliminary data.</text>
</comment>
<dbReference type="SUPFAM" id="SSF53756">
    <property type="entry name" value="UDP-Glycosyltransferase/glycogen phosphorylase"/>
    <property type="match status" value="1"/>
</dbReference>
<dbReference type="PANTHER" id="PTHR12526:SF630">
    <property type="entry name" value="GLYCOSYLTRANSFERASE"/>
    <property type="match status" value="1"/>
</dbReference>
<accession>A0ABS7JM15</accession>
<dbReference type="Pfam" id="PF00534">
    <property type="entry name" value="Glycos_transf_1"/>
    <property type="match status" value="1"/>
</dbReference>
<name>A0ABS7JM15_9HELI</name>
<evidence type="ECO:0000313" key="2">
    <source>
        <dbReference type="EMBL" id="MBX7490432.1"/>
    </source>
</evidence>
<proteinExistence type="predicted"/>
<keyword evidence="2" id="KW-0808">Transferase</keyword>
<reference evidence="2 3" key="1">
    <citation type="submission" date="2021-08" db="EMBL/GenBank/DDBJ databases">
        <title>Helicobacter spp. isolated from feces of Anatolian Ground Squirrel (Spermophilus xanthoprymnus) in Turkey.</title>
        <authorList>
            <person name="Aydin F."/>
            <person name="Abay S."/>
            <person name="Kayman T."/>
            <person name="Karakaya E."/>
            <person name="Saticioglu I.B."/>
        </authorList>
    </citation>
    <scope>NUCLEOTIDE SEQUENCE [LARGE SCALE GENOMIC DNA]</scope>
    <source>
        <strain evidence="2 3">Faydin-H70</strain>
    </source>
</reference>
<dbReference type="Gene3D" id="3.40.50.2000">
    <property type="entry name" value="Glycogen Phosphorylase B"/>
    <property type="match status" value="2"/>
</dbReference>
<dbReference type="GO" id="GO:0016757">
    <property type="term" value="F:glycosyltransferase activity"/>
    <property type="evidence" value="ECO:0007669"/>
    <property type="project" value="UniProtKB-KW"/>
</dbReference>
<feature type="domain" description="Glycosyl transferase family 1" evidence="1">
    <location>
        <begin position="120"/>
        <end position="277"/>
    </location>
</feature>
<dbReference type="EC" id="2.4.-.-" evidence="2"/>
<protein>
    <submittedName>
        <fullName evidence="2">Glycosyltransferase</fullName>
        <ecNumber evidence="2">2.4.-.-</ecNumber>
    </submittedName>
</protein>
<dbReference type="EMBL" id="JAIGYQ010000003">
    <property type="protein sequence ID" value="MBX7490432.1"/>
    <property type="molecule type" value="Genomic_DNA"/>
</dbReference>
<keyword evidence="2" id="KW-0328">Glycosyltransferase</keyword>
<evidence type="ECO:0000259" key="1">
    <source>
        <dbReference type="Pfam" id="PF00534"/>
    </source>
</evidence>